<keyword evidence="2" id="KW-1185">Reference proteome</keyword>
<dbReference type="Gene3D" id="3.30.160.670">
    <property type="match status" value="1"/>
</dbReference>
<evidence type="ECO:0000313" key="1">
    <source>
        <dbReference type="EMBL" id="RYC50072.1"/>
    </source>
</evidence>
<evidence type="ECO:0008006" key="3">
    <source>
        <dbReference type="Google" id="ProtNLM"/>
    </source>
</evidence>
<dbReference type="AlphaFoldDB" id="A0A444VH37"/>
<dbReference type="Proteomes" id="UP000290261">
    <property type="component" value="Unassembled WGS sequence"/>
</dbReference>
<sequence length="209" mass="24138">MKKIVVLLGVWVLASCSSTRFVDSWKNNEITSFHPEKLLVVGMTSNLTARKIFEDELRMAFVQKGIEAHVSDGVIGQEFTDTERSMQEIEGMTQQLVDEGFDAVVISAVKGVDNKEDYRSSYYELGYRRPHFGRYWYAYQGIYYTPEYYSYYKVYHVETAIYNLGSGEDRSLVWVGSFDIVDPQNITSTVDDYVARIVEQMKKDRVFGD</sequence>
<proteinExistence type="predicted"/>
<name>A0A444VH37_9FLAO</name>
<dbReference type="PROSITE" id="PS51257">
    <property type="entry name" value="PROKAR_LIPOPROTEIN"/>
    <property type="match status" value="1"/>
</dbReference>
<gene>
    <name evidence="1" type="ORF">DN53_07120</name>
</gene>
<accession>A0A444VH37</accession>
<comment type="caution">
    <text evidence="1">The sequence shown here is derived from an EMBL/GenBank/DDBJ whole genome shotgun (WGS) entry which is preliminary data.</text>
</comment>
<evidence type="ECO:0000313" key="2">
    <source>
        <dbReference type="Proteomes" id="UP000290261"/>
    </source>
</evidence>
<organism evidence="1 2">
    <name type="scientific">Flagellimonas olearia</name>
    <dbReference type="NCBI Taxonomy" id="552546"/>
    <lineage>
        <taxon>Bacteria</taxon>
        <taxon>Pseudomonadati</taxon>
        <taxon>Bacteroidota</taxon>
        <taxon>Flavobacteriia</taxon>
        <taxon>Flavobacteriales</taxon>
        <taxon>Flavobacteriaceae</taxon>
        <taxon>Flagellimonas</taxon>
    </lineage>
</organism>
<dbReference type="EMBL" id="JJMP01000014">
    <property type="protein sequence ID" value="RYC50072.1"/>
    <property type="molecule type" value="Genomic_DNA"/>
</dbReference>
<reference evidence="1 2" key="1">
    <citation type="submission" date="2014-04" db="EMBL/GenBank/DDBJ databases">
        <title>Whole genome of Muricauda olearia.</title>
        <authorList>
            <person name="Zhang X.-H."/>
            <person name="Tang K."/>
        </authorList>
    </citation>
    <scope>NUCLEOTIDE SEQUENCE [LARGE SCALE GENOMIC DNA]</scope>
    <source>
        <strain evidence="1 2">Th120</strain>
    </source>
</reference>
<protein>
    <recommendedName>
        <fullName evidence="3">DUF4136 domain-containing protein</fullName>
    </recommendedName>
</protein>
<dbReference type="RefSeq" id="WP_129656242.1">
    <property type="nucleotide sequence ID" value="NZ_ML142917.1"/>
</dbReference>